<keyword evidence="15" id="KW-1185">Reference proteome</keyword>
<dbReference type="Gene3D" id="3.50.30.40">
    <property type="entry name" value="Ribonuclease E inhibitor RraA/RraA-like"/>
    <property type="match status" value="1"/>
</dbReference>
<keyword evidence="13" id="KW-0460">Magnesium</keyword>
<gene>
    <name evidence="14" type="ORF">BEP19_03425</name>
</gene>
<dbReference type="OrthoDB" id="9784786at2"/>
<evidence type="ECO:0000256" key="11">
    <source>
        <dbReference type="ARBA" id="ARBA00032305"/>
    </source>
</evidence>
<evidence type="ECO:0000256" key="8">
    <source>
        <dbReference type="ARBA" id="ARBA00025046"/>
    </source>
</evidence>
<feature type="binding site" evidence="13">
    <location>
        <begin position="82"/>
        <end position="85"/>
    </location>
    <ligand>
        <name>substrate</name>
    </ligand>
</feature>
<evidence type="ECO:0000256" key="2">
    <source>
        <dbReference type="ARBA" id="ARBA00001968"/>
    </source>
</evidence>
<name>A0A419SP42_9BACL</name>
<dbReference type="EC" id="4.1.3.17" evidence="5"/>
<feature type="binding site" evidence="13">
    <location>
        <position position="105"/>
    </location>
    <ligand>
        <name>Mg(2+)</name>
        <dbReference type="ChEBI" id="CHEBI:18420"/>
    </ligand>
</feature>
<dbReference type="InterPro" id="IPR005493">
    <property type="entry name" value="RraA/RraA-like"/>
</dbReference>
<dbReference type="Proteomes" id="UP000284219">
    <property type="component" value="Unassembled WGS sequence"/>
</dbReference>
<accession>A0A419SP42</accession>
<comment type="catalytic activity">
    <reaction evidence="12">
        <text>oxaloacetate + H(+) = pyruvate + CO2</text>
        <dbReference type="Rhea" id="RHEA:15641"/>
        <dbReference type="ChEBI" id="CHEBI:15361"/>
        <dbReference type="ChEBI" id="CHEBI:15378"/>
        <dbReference type="ChEBI" id="CHEBI:16452"/>
        <dbReference type="ChEBI" id="CHEBI:16526"/>
        <dbReference type="EC" id="4.1.1.112"/>
    </reaction>
</comment>
<evidence type="ECO:0000256" key="10">
    <source>
        <dbReference type="ARBA" id="ARBA00030169"/>
    </source>
</evidence>
<feature type="binding site" evidence="13">
    <location>
        <position position="104"/>
    </location>
    <ligand>
        <name>substrate</name>
    </ligand>
</feature>
<dbReference type="Pfam" id="PF03737">
    <property type="entry name" value="RraA-like"/>
    <property type="match status" value="1"/>
</dbReference>
<evidence type="ECO:0000256" key="6">
    <source>
        <dbReference type="ARBA" id="ARBA00012947"/>
    </source>
</evidence>
<organism evidence="14 15">
    <name type="scientific">Ammoniphilus oxalaticus</name>
    <dbReference type="NCBI Taxonomy" id="66863"/>
    <lineage>
        <taxon>Bacteria</taxon>
        <taxon>Bacillati</taxon>
        <taxon>Bacillota</taxon>
        <taxon>Bacilli</taxon>
        <taxon>Bacillales</taxon>
        <taxon>Paenibacillaceae</taxon>
        <taxon>Aneurinibacillus group</taxon>
        <taxon>Ammoniphilus</taxon>
    </lineage>
</organism>
<keyword evidence="13" id="KW-0479">Metal-binding</keyword>
<dbReference type="PANTHER" id="PTHR33254:SF4">
    <property type="entry name" value="4-HYDROXY-4-METHYL-2-OXOGLUTARATE ALDOLASE 3-RELATED"/>
    <property type="match status" value="1"/>
</dbReference>
<dbReference type="InterPro" id="IPR036704">
    <property type="entry name" value="RraA/RraA-like_sf"/>
</dbReference>
<dbReference type="GO" id="GO:0008948">
    <property type="term" value="F:oxaloacetate decarboxylase activity"/>
    <property type="evidence" value="ECO:0007669"/>
    <property type="project" value="UniProtKB-EC"/>
</dbReference>
<sequence length="205" mass="21919">MSIIDQFAKIEATAVSDAMQGMNNLDSAIKPLKSEYKVVGRAFTVKMPAGDNLVFLKALREAKAGDVVVIDAKGDTYRAFAGDFMVEMAQTLGIKALVGDGVVRDVEDIKALNFPVFCRGTTLAASGKEGMGEINVPISCGGVTVHPGDLIVADADGVVVVPQTIEQEVLKKALEKIESDDQRSKKVLASREEIINYLDSMVQGK</sequence>
<comment type="cofactor">
    <cofactor evidence="2">
        <name>a divalent metal cation</name>
        <dbReference type="ChEBI" id="CHEBI:60240"/>
    </cofactor>
</comment>
<dbReference type="PANTHER" id="PTHR33254">
    <property type="entry name" value="4-HYDROXY-4-METHYL-2-OXOGLUTARATE ALDOLASE 3-RELATED"/>
    <property type="match status" value="1"/>
</dbReference>
<evidence type="ECO:0000256" key="12">
    <source>
        <dbReference type="ARBA" id="ARBA00047973"/>
    </source>
</evidence>
<evidence type="ECO:0000256" key="3">
    <source>
        <dbReference type="ARBA" id="ARBA00008621"/>
    </source>
</evidence>
<dbReference type="AlphaFoldDB" id="A0A419SP42"/>
<dbReference type="CDD" id="cd16841">
    <property type="entry name" value="RraA_family"/>
    <property type="match status" value="1"/>
</dbReference>
<comment type="catalytic activity">
    <reaction evidence="1">
        <text>4-hydroxy-4-methyl-2-oxoglutarate = 2 pyruvate</text>
        <dbReference type="Rhea" id="RHEA:22748"/>
        <dbReference type="ChEBI" id="CHEBI:15361"/>
        <dbReference type="ChEBI" id="CHEBI:58276"/>
        <dbReference type="EC" id="4.1.3.17"/>
    </reaction>
</comment>
<comment type="caution">
    <text evidence="14">The sequence shown here is derived from an EMBL/GenBank/DDBJ whole genome shotgun (WGS) entry which is preliminary data.</text>
</comment>
<dbReference type="EMBL" id="MCHY01000006">
    <property type="protein sequence ID" value="RKD25989.1"/>
    <property type="molecule type" value="Genomic_DNA"/>
</dbReference>
<comment type="function">
    <text evidence="8">Catalyzes the aldol cleavage of 4-hydroxy-4-methyl-2-oxoglutarate (HMG) into 2 molecules of pyruvate. Also contains a secondary oxaloacetate (OAA) decarboxylase activity due to the common pyruvate enolate transition state formed following C-C bond cleavage in the retro-aldol and decarboxylation reactions.</text>
</comment>
<evidence type="ECO:0000256" key="13">
    <source>
        <dbReference type="PIRSR" id="PIRSR605493-1"/>
    </source>
</evidence>
<evidence type="ECO:0000256" key="1">
    <source>
        <dbReference type="ARBA" id="ARBA00001342"/>
    </source>
</evidence>
<protein>
    <recommendedName>
        <fullName evidence="7">Putative 4-hydroxy-4-methyl-2-oxoglutarate aldolase</fullName>
        <ecNumber evidence="6">4.1.1.112</ecNumber>
        <ecNumber evidence="5">4.1.3.17</ecNumber>
    </recommendedName>
    <alternativeName>
        <fullName evidence="11">Oxaloacetate decarboxylase</fullName>
    </alternativeName>
    <alternativeName>
        <fullName evidence="9">Regulator of ribonuclease activity homolog</fullName>
    </alternativeName>
    <alternativeName>
        <fullName evidence="10">RraA-like protein</fullName>
    </alternativeName>
</protein>
<reference evidence="14 15" key="1">
    <citation type="submission" date="2016-08" db="EMBL/GenBank/DDBJ databases">
        <title>Novel Firmicute Genomes.</title>
        <authorList>
            <person name="Poppleton D.I."/>
            <person name="Gribaldo S."/>
        </authorList>
    </citation>
    <scope>NUCLEOTIDE SEQUENCE [LARGE SCALE GENOMIC DNA]</scope>
    <source>
        <strain evidence="14 15">RAOx-1</strain>
    </source>
</reference>
<comment type="similarity">
    <text evidence="3">Belongs to the class II aldolase/RraA-like family.</text>
</comment>
<comment type="subunit">
    <text evidence="4">Homotrimer.</text>
</comment>
<comment type="cofactor">
    <cofactor evidence="13">
        <name>Mg(2+)</name>
        <dbReference type="ChEBI" id="CHEBI:18420"/>
    </cofactor>
</comment>
<dbReference type="GO" id="GO:0047443">
    <property type="term" value="F:4-hydroxy-4-methyl-2-oxoglutarate aldolase activity"/>
    <property type="evidence" value="ECO:0007669"/>
    <property type="project" value="UniProtKB-EC"/>
</dbReference>
<dbReference type="RefSeq" id="WP_120188668.1">
    <property type="nucleotide sequence ID" value="NZ_MCHY01000006.1"/>
</dbReference>
<proteinExistence type="inferred from homology"/>
<dbReference type="SUPFAM" id="SSF89562">
    <property type="entry name" value="RraA-like"/>
    <property type="match status" value="1"/>
</dbReference>
<evidence type="ECO:0000313" key="15">
    <source>
        <dbReference type="Proteomes" id="UP000284219"/>
    </source>
</evidence>
<evidence type="ECO:0000256" key="9">
    <source>
        <dbReference type="ARBA" id="ARBA00029596"/>
    </source>
</evidence>
<evidence type="ECO:0000313" key="14">
    <source>
        <dbReference type="EMBL" id="RKD25989.1"/>
    </source>
</evidence>
<evidence type="ECO:0000256" key="5">
    <source>
        <dbReference type="ARBA" id="ARBA00012213"/>
    </source>
</evidence>
<evidence type="ECO:0000256" key="4">
    <source>
        <dbReference type="ARBA" id="ARBA00011233"/>
    </source>
</evidence>
<evidence type="ECO:0000256" key="7">
    <source>
        <dbReference type="ARBA" id="ARBA00016549"/>
    </source>
</evidence>
<dbReference type="EC" id="4.1.1.112" evidence="6"/>
<dbReference type="GO" id="GO:0046872">
    <property type="term" value="F:metal ion binding"/>
    <property type="evidence" value="ECO:0007669"/>
    <property type="project" value="UniProtKB-KW"/>
</dbReference>